<name>A0A917ITC9_9MICC</name>
<dbReference type="EMBL" id="BMDC01000001">
    <property type="protein sequence ID" value="GGH61884.1"/>
    <property type="molecule type" value="Genomic_DNA"/>
</dbReference>
<dbReference type="SUPFAM" id="SSF51735">
    <property type="entry name" value="NAD(P)-binding Rossmann-fold domains"/>
    <property type="match status" value="1"/>
</dbReference>
<dbReference type="InterPro" id="IPR013154">
    <property type="entry name" value="ADH-like_N"/>
</dbReference>
<dbReference type="Pfam" id="PF08240">
    <property type="entry name" value="ADH_N"/>
    <property type="match status" value="1"/>
</dbReference>
<evidence type="ECO:0000313" key="3">
    <source>
        <dbReference type="Proteomes" id="UP000600171"/>
    </source>
</evidence>
<dbReference type="NCBIfam" id="TIGR02823">
    <property type="entry name" value="oxido_YhdH"/>
    <property type="match status" value="1"/>
</dbReference>
<dbReference type="SMART" id="SM00829">
    <property type="entry name" value="PKS_ER"/>
    <property type="match status" value="1"/>
</dbReference>
<evidence type="ECO:0000313" key="2">
    <source>
        <dbReference type="EMBL" id="GGH61884.1"/>
    </source>
</evidence>
<dbReference type="InterPro" id="IPR014188">
    <property type="entry name" value="Acrylyl-CoA_reductase_AcuI"/>
</dbReference>
<dbReference type="Pfam" id="PF00107">
    <property type="entry name" value="ADH_zinc_N"/>
    <property type="match status" value="1"/>
</dbReference>
<dbReference type="PANTHER" id="PTHR43677">
    <property type="entry name" value="SHORT-CHAIN DEHYDROGENASE/REDUCTASE"/>
    <property type="match status" value="1"/>
</dbReference>
<dbReference type="InterPro" id="IPR011032">
    <property type="entry name" value="GroES-like_sf"/>
</dbReference>
<dbReference type="InterPro" id="IPR036291">
    <property type="entry name" value="NAD(P)-bd_dom_sf"/>
</dbReference>
<accession>A0A917ITC9</accession>
<dbReference type="RefSeq" id="WP_188359318.1">
    <property type="nucleotide sequence ID" value="NZ_BMDC01000001.1"/>
</dbReference>
<proteinExistence type="predicted"/>
<organism evidence="2 3">
    <name type="scientific">Rothia aerolata</name>
    <dbReference type="NCBI Taxonomy" id="1812262"/>
    <lineage>
        <taxon>Bacteria</taxon>
        <taxon>Bacillati</taxon>
        <taxon>Actinomycetota</taxon>
        <taxon>Actinomycetes</taxon>
        <taxon>Micrococcales</taxon>
        <taxon>Micrococcaceae</taxon>
        <taxon>Rothia</taxon>
    </lineage>
</organism>
<dbReference type="Proteomes" id="UP000600171">
    <property type="component" value="Unassembled WGS sequence"/>
</dbReference>
<keyword evidence="3" id="KW-1185">Reference proteome</keyword>
<dbReference type="SUPFAM" id="SSF50129">
    <property type="entry name" value="GroES-like"/>
    <property type="match status" value="1"/>
</dbReference>
<feature type="domain" description="Enoyl reductase (ER)" evidence="1">
    <location>
        <begin position="8"/>
        <end position="321"/>
    </location>
</feature>
<dbReference type="GO" id="GO:0043957">
    <property type="term" value="F:acryloyl-CoA reductase (NADPH) activity"/>
    <property type="evidence" value="ECO:0007669"/>
    <property type="project" value="TreeGrafter"/>
</dbReference>
<reference evidence="2 3" key="1">
    <citation type="journal article" date="2014" name="Int. J. Syst. Evol. Microbiol.">
        <title>Complete genome sequence of Corynebacterium casei LMG S-19264T (=DSM 44701T), isolated from a smear-ripened cheese.</title>
        <authorList>
            <consortium name="US DOE Joint Genome Institute (JGI-PGF)"/>
            <person name="Walter F."/>
            <person name="Albersmeier A."/>
            <person name="Kalinowski J."/>
            <person name="Ruckert C."/>
        </authorList>
    </citation>
    <scope>NUCLEOTIDE SEQUENCE [LARGE SCALE GENOMIC DNA]</scope>
    <source>
        <strain evidence="2 3">CCM 8669</strain>
    </source>
</reference>
<dbReference type="InterPro" id="IPR013149">
    <property type="entry name" value="ADH-like_C"/>
</dbReference>
<dbReference type="PANTHER" id="PTHR43677:SF1">
    <property type="entry name" value="ACRYLYL-COA REDUCTASE ACUI-RELATED"/>
    <property type="match status" value="1"/>
</dbReference>
<evidence type="ECO:0000259" key="1">
    <source>
        <dbReference type="SMART" id="SM00829"/>
    </source>
</evidence>
<sequence>MFHAWYVEDKKTPAVFKEVSEDILQGDTLIKVHSSSINFKDALALHGRPGVIRNFPLIAGIDVTGEVVESEHENWKPGDMVTLNGAGLGENLHGGLAEMARVKGADLVAVPSAFTPAQASAIGTAGFTAQLAVTALEGNGLLPDEHPVLVTGAGGGAGSIAISLLAAAGYEVTAATGRVDKLGPQLRALGATEVIHRDEVAAARRPMDSTRWSAVVDGVGGEILAGAIAATDPDGAIASYGLAASSDLPTTVLPFILRGISLLGINSVQVSAGMRQLAWDRLAADLSPEHVDLITSTVSLDQAQDAAAALLEGKGTGRTVVQVS</sequence>
<dbReference type="Gene3D" id="3.90.180.10">
    <property type="entry name" value="Medium-chain alcohol dehydrogenases, catalytic domain"/>
    <property type="match status" value="1"/>
</dbReference>
<dbReference type="AlphaFoldDB" id="A0A917ITC9"/>
<dbReference type="InterPro" id="IPR051397">
    <property type="entry name" value="Zn-ADH-like_protein"/>
</dbReference>
<gene>
    <name evidence="2" type="ORF">GCM10007359_11520</name>
</gene>
<dbReference type="InterPro" id="IPR020843">
    <property type="entry name" value="ER"/>
</dbReference>
<protein>
    <submittedName>
        <fullName evidence="2">Alcohol dehydrogenase</fullName>
    </submittedName>
</protein>
<comment type="caution">
    <text evidence="2">The sequence shown here is derived from an EMBL/GenBank/DDBJ whole genome shotgun (WGS) entry which is preliminary data.</text>
</comment>
<dbReference type="Gene3D" id="3.40.50.720">
    <property type="entry name" value="NAD(P)-binding Rossmann-like Domain"/>
    <property type="match status" value="1"/>
</dbReference>